<dbReference type="UniPathway" id="UPA00059">
    <property type="reaction ID" value="UER00104"/>
</dbReference>
<comment type="subcellular location">
    <subcellularLocation>
        <location evidence="10">Cytoplasm</location>
    </subcellularLocation>
</comment>
<organism evidence="14 15">
    <name type="scientific">Ornithinimicrobium ciconiae</name>
    <dbReference type="NCBI Taxonomy" id="2594265"/>
    <lineage>
        <taxon>Bacteria</taxon>
        <taxon>Bacillati</taxon>
        <taxon>Actinomycetota</taxon>
        <taxon>Actinomycetes</taxon>
        <taxon>Micrococcales</taxon>
        <taxon>Ornithinimicrobiaceae</taxon>
        <taxon>Ornithinimicrobium</taxon>
    </lineage>
</organism>
<keyword evidence="7 10" id="KW-0464">Manganese</keyword>
<evidence type="ECO:0000259" key="13">
    <source>
        <dbReference type="PROSITE" id="PS51462"/>
    </source>
</evidence>
<feature type="domain" description="Nudix hydrolase" evidence="13">
    <location>
        <begin position="50"/>
        <end position="184"/>
    </location>
</feature>
<proteinExistence type="inferred from homology"/>
<comment type="catalytic activity">
    <reaction evidence="10">
        <text>isopentenyl diphosphate = dimethylallyl diphosphate</text>
        <dbReference type="Rhea" id="RHEA:23284"/>
        <dbReference type="ChEBI" id="CHEBI:57623"/>
        <dbReference type="ChEBI" id="CHEBI:128769"/>
        <dbReference type="EC" id="5.3.3.2"/>
    </reaction>
</comment>
<name>A0A516GF95_9MICO</name>
<feature type="region of interest" description="Disordered" evidence="12">
    <location>
        <begin position="1"/>
        <end position="24"/>
    </location>
</feature>
<dbReference type="EC" id="5.3.3.2" evidence="3 10"/>
<gene>
    <name evidence="10" type="primary">idi</name>
    <name evidence="14" type="ORF">FNH13_18170</name>
</gene>
<keyword evidence="8 10" id="KW-0414">Isoprene biosynthesis</keyword>
<dbReference type="NCBIfam" id="TIGR02150">
    <property type="entry name" value="IPP_isom_1"/>
    <property type="match status" value="1"/>
</dbReference>
<dbReference type="EMBL" id="CP041616">
    <property type="protein sequence ID" value="QDO90010.1"/>
    <property type="molecule type" value="Genomic_DNA"/>
</dbReference>
<dbReference type="GO" id="GO:0004452">
    <property type="term" value="F:isopentenyl-diphosphate delta-isomerase activity"/>
    <property type="evidence" value="ECO:0007669"/>
    <property type="project" value="UniProtKB-UniRule"/>
</dbReference>
<keyword evidence="5 10" id="KW-0479">Metal-binding</keyword>
<dbReference type="RefSeq" id="WP_143784727.1">
    <property type="nucleotide sequence ID" value="NZ_CP041616.1"/>
</dbReference>
<evidence type="ECO:0000256" key="4">
    <source>
        <dbReference type="ARBA" id="ARBA00022490"/>
    </source>
</evidence>
<dbReference type="CDD" id="cd02885">
    <property type="entry name" value="NUDIX_IPP_Isomerase"/>
    <property type="match status" value="1"/>
</dbReference>
<feature type="binding site" evidence="10">
    <location>
        <position position="45"/>
    </location>
    <ligand>
        <name>Mn(2+)</name>
        <dbReference type="ChEBI" id="CHEBI:29035"/>
    </ligand>
</feature>
<feature type="binding site" evidence="10">
    <location>
        <position position="52"/>
    </location>
    <ligand>
        <name>Mn(2+)</name>
        <dbReference type="ChEBI" id="CHEBI:29035"/>
    </ligand>
</feature>
<comment type="pathway">
    <text evidence="1 10">Isoprenoid biosynthesis; dimethylallyl diphosphate biosynthesis; dimethylallyl diphosphate from isopentenyl diphosphate: step 1/1.</text>
</comment>
<feature type="binding site" evidence="10">
    <location>
        <position position="134"/>
    </location>
    <ligand>
        <name>Mn(2+)</name>
        <dbReference type="ChEBI" id="CHEBI:29035"/>
    </ligand>
</feature>
<evidence type="ECO:0000256" key="10">
    <source>
        <dbReference type="HAMAP-Rule" id="MF_00202"/>
    </source>
</evidence>
<evidence type="ECO:0000256" key="5">
    <source>
        <dbReference type="ARBA" id="ARBA00022723"/>
    </source>
</evidence>
<protein>
    <recommendedName>
        <fullName evidence="3 10">Isopentenyl-diphosphate Delta-isomerase</fullName>
        <shortName evidence="10">IPP isomerase</shortName>
        <ecNumber evidence="3 10">5.3.3.2</ecNumber>
    </recommendedName>
    <alternativeName>
        <fullName evidence="10">IPP:DMAPP isomerase</fullName>
    </alternativeName>
    <alternativeName>
        <fullName evidence="10">Isopentenyl pyrophosphate isomerase</fullName>
    </alternativeName>
</protein>
<evidence type="ECO:0000256" key="8">
    <source>
        <dbReference type="ARBA" id="ARBA00023229"/>
    </source>
</evidence>
<dbReference type="HAMAP" id="MF_00202">
    <property type="entry name" value="Idi"/>
    <property type="match status" value="1"/>
</dbReference>
<dbReference type="PANTHER" id="PTHR10885">
    <property type="entry name" value="ISOPENTENYL-DIPHOSPHATE DELTA-ISOMERASE"/>
    <property type="match status" value="1"/>
</dbReference>
<keyword evidence="15" id="KW-1185">Reference proteome</keyword>
<dbReference type="GO" id="GO:0050992">
    <property type="term" value="P:dimethylallyl diphosphate biosynthetic process"/>
    <property type="evidence" value="ECO:0007669"/>
    <property type="project" value="UniProtKB-UniRule"/>
</dbReference>
<dbReference type="GO" id="GO:0005737">
    <property type="term" value="C:cytoplasm"/>
    <property type="evidence" value="ECO:0007669"/>
    <property type="project" value="UniProtKB-SubCell"/>
</dbReference>
<feature type="binding site" evidence="10">
    <location>
        <position position="136"/>
    </location>
    <ligand>
        <name>Mn(2+)</name>
        <dbReference type="ChEBI" id="CHEBI:29035"/>
    </ligand>
</feature>
<feature type="active site" evidence="10 11">
    <location>
        <position position="87"/>
    </location>
</feature>
<dbReference type="PROSITE" id="PS51462">
    <property type="entry name" value="NUDIX"/>
    <property type="match status" value="1"/>
</dbReference>
<dbReference type="KEGG" id="orz:FNH13_18170"/>
<dbReference type="InterPro" id="IPR056375">
    <property type="entry name" value="Idi_bact"/>
</dbReference>
<comment type="cofactor">
    <cofactor evidence="10">
        <name>Mg(2+)</name>
        <dbReference type="ChEBI" id="CHEBI:18420"/>
    </cofactor>
    <text evidence="10">Binds 1 Mg(2+) ion per subunit. The magnesium ion binds only when substrate is bound.</text>
</comment>
<evidence type="ECO:0000256" key="3">
    <source>
        <dbReference type="ARBA" id="ARBA00012057"/>
    </source>
</evidence>
<dbReference type="InterPro" id="IPR000086">
    <property type="entry name" value="NUDIX_hydrolase_dom"/>
</dbReference>
<dbReference type="Gene3D" id="3.90.79.10">
    <property type="entry name" value="Nucleoside Triphosphate Pyrophosphohydrolase"/>
    <property type="match status" value="1"/>
</dbReference>
<keyword evidence="6 10" id="KW-0460">Magnesium</keyword>
<evidence type="ECO:0000313" key="14">
    <source>
        <dbReference type="EMBL" id="QDO90010.1"/>
    </source>
</evidence>
<evidence type="ECO:0000256" key="6">
    <source>
        <dbReference type="ARBA" id="ARBA00022842"/>
    </source>
</evidence>
<dbReference type="Pfam" id="PF00293">
    <property type="entry name" value="NUDIX"/>
    <property type="match status" value="1"/>
</dbReference>
<dbReference type="FunFam" id="3.90.79.10:FF:000009">
    <property type="entry name" value="Isopentenyl-diphosphate Delta-isomerase"/>
    <property type="match status" value="1"/>
</dbReference>
<comment type="similarity">
    <text evidence="2 10">Belongs to the IPP isomerase type 1 family.</text>
</comment>
<dbReference type="PIRSF" id="PIRSF018427">
    <property type="entry name" value="Isopntndiph_ism"/>
    <property type="match status" value="1"/>
</dbReference>
<sequence>MTSETETDETAHEATGPHGAAPPDEVILLEEDGTPTGTAPRAEVHHADTPLHLAFSCYLFDEQDRLLITRRALTKRAWPGVWTNSFCGHPRPGEDLADAVRRHARHELGLQVTDLRPLLPSFRYRAVDPSGTVENEVCPVLTARTAEQPSPNPEEVMELHWVSARDLRAAATAAPWALSPWLLKQLEQLGPEGLRAG</sequence>
<comment type="function">
    <text evidence="10">Catalyzes the 1,3-allylic rearrangement of the homoallylic substrate isopentenyl (IPP) to its highly electrophilic allylic isomer, dimethylallyl diphosphate (DMAPP).</text>
</comment>
<feature type="binding site" evidence="10">
    <location>
        <position position="89"/>
    </location>
    <ligand>
        <name>Mn(2+)</name>
        <dbReference type="ChEBI" id="CHEBI:29035"/>
    </ligand>
</feature>
<dbReference type="GO" id="GO:0046872">
    <property type="term" value="F:metal ion binding"/>
    <property type="evidence" value="ECO:0007669"/>
    <property type="project" value="UniProtKB-KW"/>
</dbReference>
<dbReference type="AlphaFoldDB" id="A0A516GF95"/>
<evidence type="ECO:0000256" key="11">
    <source>
        <dbReference type="PIRSR" id="PIRSR018427-1"/>
    </source>
</evidence>
<dbReference type="Proteomes" id="UP000315395">
    <property type="component" value="Chromosome"/>
</dbReference>
<dbReference type="OrthoDB" id="9809458at2"/>
<dbReference type="PANTHER" id="PTHR10885:SF0">
    <property type="entry name" value="ISOPENTENYL-DIPHOSPHATE DELTA-ISOMERASE"/>
    <property type="match status" value="1"/>
</dbReference>
<evidence type="ECO:0000256" key="12">
    <source>
        <dbReference type="SAM" id="MobiDB-lite"/>
    </source>
</evidence>
<reference evidence="14 15" key="1">
    <citation type="submission" date="2019-07" db="EMBL/GenBank/DDBJ databases">
        <title>complete genome sequencing of Ornithinimicrobium sp. H23M54.</title>
        <authorList>
            <person name="Bae J.-W."/>
            <person name="Lee S.-Y."/>
        </authorList>
    </citation>
    <scope>NUCLEOTIDE SEQUENCE [LARGE SCALE GENOMIC DNA]</scope>
    <source>
        <strain evidence="14 15">H23M54</strain>
    </source>
</reference>
<evidence type="ECO:0000256" key="1">
    <source>
        <dbReference type="ARBA" id="ARBA00004826"/>
    </source>
</evidence>
<feature type="active site" evidence="10 11">
    <location>
        <position position="136"/>
    </location>
</feature>
<keyword evidence="4 10" id="KW-0963">Cytoplasm</keyword>
<evidence type="ECO:0000256" key="2">
    <source>
        <dbReference type="ARBA" id="ARBA00007579"/>
    </source>
</evidence>
<dbReference type="SUPFAM" id="SSF55811">
    <property type="entry name" value="Nudix"/>
    <property type="match status" value="1"/>
</dbReference>
<accession>A0A516GF95</accession>
<comment type="cofactor">
    <cofactor evidence="10">
        <name>Mn(2+)</name>
        <dbReference type="ChEBI" id="CHEBI:29035"/>
    </cofactor>
    <text evidence="10">Binds 1 Mn(2+) ion per subunit.</text>
</comment>
<evidence type="ECO:0000313" key="15">
    <source>
        <dbReference type="Proteomes" id="UP000315395"/>
    </source>
</evidence>
<dbReference type="InterPro" id="IPR015797">
    <property type="entry name" value="NUDIX_hydrolase-like_dom_sf"/>
</dbReference>
<evidence type="ECO:0000256" key="9">
    <source>
        <dbReference type="ARBA" id="ARBA00023235"/>
    </source>
</evidence>
<evidence type="ECO:0000256" key="7">
    <source>
        <dbReference type="ARBA" id="ARBA00023211"/>
    </source>
</evidence>
<keyword evidence="9 10" id="KW-0413">Isomerase</keyword>
<dbReference type="NCBIfam" id="NF002995">
    <property type="entry name" value="PRK03759.1"/>
    <property type="match status" value="1"/>
</dbReference>
<dbReference type="GO" id="GO:0008299">
    <property type="term" value="P:isoprenoid biosynthetic process"/>
    <property type="evidence" value="ECO:0007669"/>
    <property type="project" value="UniProtKB-UniRule"/>
</dbReference>
<feature type="binding site" evidence="10">
    <location>
        <position position="107"/>
    </location>
    <ligand>
        <name>Mg(2+)</name>
        <dbReference type="ChEBI" id="CHEBI:18420"/>
    </ligand>
</feature>
<dbReference type="InterPro" id="IPR011876">
    <property type="entry name" value="IsopentenylPP_isomerase_typ1"/>
</dbReference>